<feature type="transmembrane region" description="Helical" evidence="1">
    <location>
        <begin position="131"/>
        <end position="148"/>
    </location>
</feature>
<reference evidence="2" key="1">
    <citation type="submission" date="2018-05" db="EMBL/GenBank/DDBJ databases">
        <authorList>
            <person name="Lanie J.A."/>
            <person name="Ng W.-L."/>
            <person name="Kazmierczak K.M."/>
            <person name="Andrzejewski T.M."/>
            <person name="Davidsen T.M."/>
            <person name="Wayne K.J."/>
            <person name="Tettelin H."/>
            <person name="Glass J.I."/>
            <person name="Rusch D."/>
            <person name="Podicherti R."/>
            <person name="Tsui H.-C.T."/>
            <person name="Winkler M.E."/>
        </authorList>
    </citation>
    <scope>NUCLEOTIDE SEQUENCE</scope>
</reference>
<evidence type="ECO:0000256" key="1">
    <source>
        <dbReference type="SAM" id="Phobius"/>
    </source>
</evidence>
<dbReference type="EMBL" id="UINC01001226">
    <property type="protein sequence ID" value="SUZ74898.1"/>
    <property type="molecule type" value="Genomic_DNA"/>
</dbReference>
<gene>
    <name evidence="2" type="ORF">METZ01_LOCUS27752</name>
</gene>
<dbReference type="Pfam" id="PF14093">
    <property type="entry name" value="DUF4271"/>
    <property type="match status" value="1"/>
</dbReference>
<name>A0A381Q7F3_9ZZZZ</name>
<organism evidence="2">
    <name type="scientific">marine metagenome</name>
    <dbReference type="NCBI Taxonomy" id="408172"/>
    <lineage>
        <taxon>unclassified sequences</taxon>
        <taxon>metagenomes</taxon>
        <taxon>ecological metagenomes</taxon>
    </lineage>
</organism>
<keyword evidence="1" id="KW-0812">Transmembrane</keyword>
<accession>A0A381Q7F3</accession>
<feature type="transmembrane region" description="Helical" evidence="1">
    <location>
        <begin position="56"/>
        <end position="76"/>
    </location>
</feature>
<feature type="transmembrane region" description="Helical" evidence="1">
    <location>
        <begin position="185"/>
        <end position="207"/>
    </location>
</feature>
<keyword evidence="1" id="KW-0472">Membrane</keyword>
<evidence type="ECO:0000313" key="2">
    <source>
        <dbReference type="EMBL" id="SUZ74898.1"/>
    </source>
</evidence>
<feature type="transmembrane region" description="Helical" evidence="1">
    <location>
        <begin position="82"/>
        <end position="100"/>
    </location>
</feature>
<evidence type="ECO:0008006" key="3">
    <source>
        <dbReference type="Google" id="ProtNLM"/>
    </source>
</evidence>
<keyword evidence="1" id="KW-1133">Transmembrane helix</keyword>
<feature type="transmembrane region" description="Helical" evidence="1">
    <location>
        <begin position="154"/>
        <end position="173"/>
    </location>
</feature>
<proteinExistence type="predicted"/>
<feature type="transmembrane region" description="Helical" evidence="1">
    <location>
        <begin position="6"/>
        <end position="23"/>
    </location>
</feature>
<dbReference type="AlphaFoldDB" id="A0A381Q7F3"/>
<dbReference type="InterPro" id="IPR025367">
    <property type="entry name" value="DUF4271"/>
</dbReference>
<sequence>MENWIKILIIISTFLILLARIVGGKKIQYLIKFWNIHRYFIYQSGYTISIFNSVNILFFFLRVTLFSIIISVYFFPEKFSEFQLYNFFIISGLISIYICLKFSIEKILSIILNYSNLLIEINRYRIGFKNLIVVHLYFYLLLLIFTPISSNLTILISFVLFFNYLLFSSYYIFKKNFNIAYKFPIYFILYLCTFEIAPAFFLFWYAFKF</sequence>
<protein>
    <recommendedName>
        <fullName evidence="3">DUF4271 domain-containing protein</fullName>
    </recommendedName>
</protein>